<keyword evidence="1" id="KW-1133">Transmembrane helix</keyword>
<organism evidence="2 3">
    <name type="scientific">Photobacterium sanctipauli</name>
    <dbReference type="NCBI Taxonomy" id="1342794"/>
    <lineage>
        <taxon>Bacteria</taxon>
        <taxon>Pseudomonadati</taxon>
        <taxon>Pseudomonadota</taxon>
        <taxon>Gammaproteobacteria</taxon>
        <taxon>Vibrionales</taxon>
        <taxon>Vibrionaceae</taxon>
        <taxon>Photobacterium</taxon>
    </lineage>
</organism>
<feature type="transmembrane region" description="Helical" evidence="1">
    <location>
        <begin position="53"/>
        <end position="70"/>
    </location>
</feature>
<reference evidence="2 3" key="1">
    <citation type="submission" date="2018-01" db="EMBL/GenBank/DDBJ databases">
        <title>Whole genome sequencing of Histamine producing bacteria.</title>
        <authorList>
            <person name="Butler K."/>
        </authorList>
    </citation>
    <scope>NUCLEOTIDE SEQUENCE [LARGE SCALE GENOMIC DNA]</scope>
    <source>
        <strain evidence="2 3">DSM 100436</strain>
    </source>
</reference>
<keyword evidence="1" id="KW-0472">Membrane</keyword>
<evidence type="ECO:0000256" key="1">
    <source>
        <dbReference type="SAM" id="Phobius"/>
    </source>
</evidence>
<protein>
    <submittedName>
        <fullName evidence="2">DUF3379 domain-containing protein</fullName>
    </submittedName>
</protein>
<comment type="caution">
    <text evidence="2">The sequence shown here is derived from an EMBL/GenBank/DDBJ whole genome shotgun (WGS) entry which is preliminary data.</text>
</comment>
<keyword evidence="3" id="KW-1185">Reference proteome</keyword>
<keyword evidence="1" id="KW-0812">Transmembrane</keyword>
<dbReference type="OrthoDB" id="6195578at2"/>
<evidence type="ECO:0000313" key="3">
    <source>
        <dbReference type="Proteomes" id="UP000241771"/>
    </source>
</evidence>
<proteinExistence type="predicted"/>
<gene>
    <name evidence="2" type="ORF">C9I98_02235</name>
</gene>
<dbReference type="AlphaFoldDB" id="A0A2T3P0Q6"/>
<dbReference type="Pfam" id="PF11859">
    <property type="entry name" value="DUF3379"/>
    <property type="match status" value="1"/>
</dbReference>
<evidence type="ECO:0000313" key="2">
    <source>
        <dbReference type="EMBL" id="PSW22104.1"/>
    </source>
</evidence>
<accession>A0A2T3P0Q6</accession>
<dbReference type="RefSeq" id="WP_036820734.1">
    <property type="nucleotide sequence ID" value="NZ_JGVO01000293.1"/>
</dbReference>
<sequence>MKHKVTSFRQYRAEQDAHDTAIQSAAKVDVPKGLSKRLLDIPHEASKVRPRHNLSWAAGVVLMVFGFVAYQSDLGRETEFEPDNFIPLAMDHIANQNGFLDGIDEQVSLAQVNMKLAPFGSRFEQLPGRVYYVNHCNFGPETVFQMIVGTEQGKRVNVYLVPKQSEGKKIYDQGFVGGVQTPYQSQSLVVISDDTSVSKNISEQVTKAMRWEVI</sequence>
<dbReference type="Proteomes" id="UP000241771">
    <property type="component" value="Unassembled WGS sequence"/>
</dbReference>
<dbReference type="EMBL" id="PYMA01000001">
    <property type="protein sequence ID" value="PSW22104.1"/>
    <property type="molecule type" value="Genomic_DNA"/>
</dbReference>
<dbReference type="InterPro" id="IPR021806">
    <property type="entry name" value="DUF3379"/>
</dbReference>
<name>A0A2T3P0Q6_9GAMM</name>